<keyword evidence="3" id="KW-1185">Reference proteome</keyword>
<protein>
    <recommendedName>
        <fullName evidence="1">DUF4216 domain-containing protein</fullName>
    </recommendedName>
</protein>
<dbReference type="AlphaFoldDB" id="A0AAP0Q4D7"/>
<organism evidence="2 3">
    <name type="scientific">Stephania cephalantha</name>
    <dbReference type="NCBI Taxonomy" id="152367"/>
    <lineage>
        <taxon>Eukaryota</taxon>
        <taxon>Viridiplantae</taxon>
        <taxon>Streptophyta</taxon>
        <taxon>Embryophyta</taxon>
        <taxon>Tracheophyta</taxon>
        <taxon>Spermatophyta</taxon>
        <taxon>Magnoliopsida</taxon>
        <taxon>Ranunculales</taxon>
        <taxon>Menispermaceae</taxon>
        <taxon>Menispermoideae</taxon>
        <taxon>Cissampelideae</taxon>
        <taxon>Stephania</taxon>
    </lineage>
</organism>
<comment type="caution">
    <text evidence="2">The sequence shown here is derived from an EMBL/GenBank/DDBJ whole genome shotgun (WGS) entry which is preliminary data.</text>
</comment>
<evidence type="ECO:0000259" key="1">
    <source>
        <dbReference type="Pfam" id="PF13952"/>
    </source>
</evidence>
<gene>
    <name evidence="2" type="ORF">Scep_002121</name>
</gene>
<evidence type="ECO:0000313" key="2">
    <source>
        <dbReference type="EMBL" id="KAK9166930.1"/>
    </source>
</evidence>
<dbReference type="Pfam" id="PF13952">
    <property type="entry name" value="DUF4216"/>
    <property type="match status" value="1"/>
</dbReference>
<feature type="domain" description="DUF4216" evidence="1">
    <location>
        <begin position="74"/>
        <end position="141"/>
    </location>
</feature>
<accession>A0AAP0Q4D7</accession>
<name>A0AAP0Q4D7_9MAGN</name>
<dbReference type="Proteomes" id="UP001419268">
    <property type="component" value="Unassembled WGS sequence"/>
</dbReference>
<reference evidence="2 3" key="1">
    <citation type="submission" date="2024-01" db="EMBL/GenBank/DDBJ databases">
        <title>Genome assemblies of Stephania.</title>
        <authorList>
            <person name="Yang L."/>
        </authorList>
    </citation>
    <scope>NUCLEOTIDE SEQUENCE [LARGE SCALE GENOMIC DNA]</scope>
    <source>
        <strain evidence="2">JXDWG</strain>
        <tissue evidence="2">Leaf</tissue>
    </source>
</reference>
<dbReference type="PANTHER" id="PTHR48258">
    <property type="entry name" value="DUF4218 DOMAIN-CONTAINING PROTEIN-RELATED"/>
    <property type="match status" value="1"/>
</dbReference>
<sequence>MMEEDLSENLRWLAEGPRDQALSYNGFVINGYRFHIQDIERTRQNSGVSIEATDPTRTNGEVTYYGVLKKILLLNYNIRQIPVFKCHRMNDVSGKKVVDEFTLVKLDEGQHQYENDPLILAIQAKQVFYSKESEDSHWHVVLRAPPRGVYEEDINDEKTEIYFAPLDVTELDAQNVYDDVPYTRDEVEGISCEKNFCI</sequence>
<dbReference type="InterPro" id="IPR025312">
    <property type="entry name" value="DUF4216"/>
</dbReference>
<dbReference type="EMBL" id="JBBNAG010000001">
    <property type="protein sequence ID" value="KAK9166930.1"/>
    <property type="molecule type" value="Genomic_DNA"/>
</dbReference>
<proteinExistence type="predicted"/>
<dbReference type="PANTHER" id="PTHR48258:SF3">
    <property type="entry name" value="FK506-BINDING PROTEIN 4-LIKE ISOFORM X1"/>
    <property type="match status" value="1"/>
</dbReference>
<evidence type="ECO:0000313" key="3">
    <source>
        <dbReference type="Proteomes" id="UP001419268"/>
    </source>
</evidence>